<dbReference type="InterPro" id="IPR036412">
    <property type="entry name" value="HAD-like_sf"/>
</dbReference>
<dbReference type="InterPro" id="IPR023214">
    <property type="entry name" value="HAD_sf"/>
</dbReference>
<name>A0ABY8CFZ7_9ARCH</name>
<evidence type="ECO:0000313" key="1">
    <source>
        <dbReference type="EMBL" id="WEL19655.1"/>
    </source>
</evidence>
<reference evidence="1 2" key="1">
    <citation type="submission" date="2022-09" db="EMBL/GenBank/DDBJ databases">
        <title>Xylan utilization by haloarchaea-nanohaloarchaea associations.</title>
        <authorList>
            <person name="Yakimov M."/>
        </authorList>
    </citation>
    <scope>NUCLEOTIDE SEQUENCE [LARGE SCALE GENOMIC DNA]</scope>
    <source>
        <strain evidence="1 2">SVXNc</strain>
    </source>
</reference>
<dbReference type="Gene3D" id="3.40.50.1000">
    <property type="entry name" value="HAD superfamily/HAD-like"/>
    <property type="match status" value="2"/>
</dbReference>
<keyword evidence="2" id="KW-1185">Reference proteome</keyword>
<proteinExistence type="predicted"/>
<evidence type="ECO:0000313" key="2">
    <source>
        <dbReference type="Proteomes" id="UP001218034"/>
    </source>
</evidence>
<dbReference type="NCBIfam" id="TIGR01460">
    <property type="entry name" value="HAD-SF-IIA"/>
    <property type="match status" value="1"/>
</dbReference>
<organism evidence="1 2">
    <name type="scientific">Candidatus Nanohalococcus occultus</name>
    <dbReference type="NCBI Taxonomy" id="2978047"/>
    <lineage>
        <taxon>Archaea</taxon>
        <taxon>Candidatus Nanohalarchaeota</taxon>
        <taxon>Candidatus Nanohalarchaeota incertae sedis</taxon>
        <taxon>Candidatus Nanohalococcus</taxon>
    </lineage>
</organism>
<dbReference type="PANTHER" id="PTHR19288:SF46">
    <property type="entry name" value="HALOACID DEHALOGENASE-LIKE HYDROLASE DOMAIN-CONTAINING PROTEIN 2"/>
    <property type="match status" value="1"/>
</dbReference>
<gene>
    <name evidence="1" type="primary">nagD</name>
    <name evidence="1" type="ORF">SVXNc_0641</name>
</gene>
<dbReference type="EMBL" id="CP104395">
    <property type="protein sequence ID" value="WEL19655.1"/>
    <property type="molecule type" value="Genomic_DNA"/>
</dbReference>
<sequence>MDISEADYFFIDLEGTLIKWNDTIIGAEELVHTLREKGKTVYFHTDNSLLSRSGFAHKLQNMGIDAKEDEIITSAYSAARYLERKNVREVYAIGERGLIQELSNKGISTSRECENVLIGLDRQFNYSKLKDAAEIAESGNVYVCSDEKQVYAEKFFPHQLAINNAVETFAESSLLGKPSNPFIDALREKTFVPDKTVFIGDRMSDVETGKKLGVKTALVMSGETTRSDLMRLEDSEKPDFGVSNLTKLTGRL</sequence>
<protein>
    <submittedName>
        <fullName evidence="1">Phosphatase of the HAD superfamily</fullName>
    </submittedName>
</protein>
<dbReference type="Proteomes" id="UP001218034">
    <property type="component" value="Chromosome"/>
</dbReference>
<dbReference type="RefSeq" id="WP_347721491.1">
    <property type="nucleotide sequence ID" value="NZ_CP104395.1"/>
</dbReference>
<dbReference type="GeneID" id="90590079"/>
<dbReference type="SUPFAM" id="SSF56784">
    <property type="entry name" value="HAD-like"/>
    <property type="match status" value="1"/>
</dbReference>
<dbReference type="Pfam" id="PF13344">
    <property type="entry name" value="Hydrolase_6"/>
    <property type="match status" value="1"/>
</dbReference>
<dbReference type="PANTHER" id="PTHR19288">
    <property type="entry name" value="4-NITROPHENYLPHOSPHATASE-RELATED"/>
    <property type="match status" value="1"/>
</dbReference>
<dbReference type="InterPro" id="IPR006357">
    <property type="entry name" value="HAD-SF_hydro_IIA"/>
</dbReference>
<accession>A0ABY8CFZ7</accession>
<dbReference type="Pfam" id="PF13242">
    <property type="entry name" value="Hydrolase_like"/>
    <property type="match status" value="1"/>
</dbReference>